<protein>
    <submittedName>
        <fullName evidence="1">Uncharacterized protein</fullName>
    </submittedName>
</protein>
<dbReference type="InParanoid" id="A0A671XNE8"/>
<evidence type="ECO:0000313" key="2">
    <source>
        <dbReference type="Proteomes" id="UP000472265"/>
    </source>
</evidence>
<name>A0A671XNE8_SPAAU</name>
<reference evidence="1" key="3">
    <citation type="submission" date="2025-09" db="UniProtKB">
        <authorList>
            <consortium name="Ensembl"/>
        </authorList>
    </citation>
    <scope>IDENTIFICATION</scope>
</reference>
<dbReference type="AlphaFoldDB" id="A0A671XNE8"/>
<reference evidence="1" key="1">
    <citation type="submission" date="2021-04" db="EMBL/GenBank/DDBJ databases">
        <authorList>
            <consortium name="Wellcome Sanger Institute Data Sharing"/>
        </authorList>
    </citation>
    <scope>NUCLEOTIDE SEQUENCE [LARGE SCALE GENOMIC DNA]</scope>
</reference>
<proteinExistence type="predicted"/>
<reference evidence="1" key="2">
    <citation type="submission" date="2025-08" db="UniProtKB">
        <authorList>
            <consortium name="Ensembl"/>
        </authorList>
    </citation>
    <scope>IDENTIFICATION</scope>
</reference>
<organism evidence="1 2">
    <name type="scientific">Sparus aurata</name>
    <name type="common">Gilthead sea bream</name>
    <dbReference type="NCBI Taxonomy" id="8175"/>
    <lineage>
        <taxon>Eukaryota</taxon>
        <taxon>Metazoa</taxon>
        <taxon>Chordata</taxon>
        <taxon>Craniata</taxon>
        <taxon>Vertebrata</taxon>
        <taxon>Euteleostomi</taxon>
        <taxon>Actinopterygii</taxon>
        <taxon>Neopterygii</taxon>
        <taxon>Teleostei</taxon>
        <taxon>Neoteleostei</taxon>
        <taxon>Acanthomorphata</taxon>
        <taxon>Eupercaria</taxon>
        <taxon>Spariformes</taxon>
        <taxon>Sparidae</taxon>
        <taxon>Sparus</taxon>
    </lineage>
</organism>
<evidence type="ECO:0000313" key="1">
    <source>
        <dbReference type="Ensembl" id="ENSSAUP00010052580.1"/>
    </source>
</evidence>
<keyword evidence="2" id="KW-1185">Reference proteome</keyword>
<dbReference type="Proteomes" id="UP000472265">
    <property type="component" value="Chromosome 8"/>
</dbReference>
<sequence length="98" mass="11115">WMEWLITVVIRGLMIEMFVFTRAVGKGSRAQVEGPLVFTVGLFMYREFRGLRLGCSKACPAVFIFCSSPVNEGVEREKLTVLVLTGAWRSRMLSRVLL</sequence>
<accession>A0A671XNE8</accession>
<dbReference type="Ensembl" id="ENSSAUT00010055282.1">
    <property type="protein sequence ID" value="ENSSAUP00010052580.1"/>
    <property type="gene ID" value="ENSSAUG00010021800.1"/>
</dbReference>